<dbReference type="NCBIfam" id="NF002199">
    <property type="entry name" value="PRK01060.1-4"/>
    <property type="match status" value="1"/>
</dbReference>
<dbReference type="Gene3D" id="3.20.20.150">
    <property type="entry name" value="Divalent-metal-dependent TIM barrel enzymes"/>
    <property type="match status" value="1"/>
</dbReference>
<dbReference type="AlphaFoldDB" id="A0A3B1CTZ7"/>
<dbReference type="PROSITE" id="PS51432">
    <property type="entry name" value="AP_NUCLEASE_F2_4"/>
    <property type="match status" value="1"/>
</dbReference>
<dbReference type="InterPro" id="IPR001719">
    <property type="entry name" value="AP_endonuc_2"/>
</dbReference>
<keyword evidence="7" id="KW-0234">DNA repair</keyword>
<dbReference type="PROSITE" id="PS00729">
    <property type="entry name" value="AP_NUCLEASE_F2_1"/>
    <property type="match status" value="1"/>
</dbReference>
<evidence type="ECO:0000256" key="7">
    <source>
        <dbReference type="ARBA" id="ARBA00023204"/>
    </source>
</evidence>
<dbReference type="Pfam" id="PF01261">
    <property type="entry name" value="AP_endonuc_2"/>
    <property type="match status" value="1"/>
</dbReference>
<dbReference type="PANTHER" id="PTHR21445:SF0">
    <property type="entry name" value="APURINIC-APYRIMIDINIC ENDONUCLEASE"/>
    <property type="match status" value="1"/>
</dbReference>
<evidence type="ECO:0000259" key="8">
    <source>
        <dbReference type="Pfam" id="PF01261"/>
    </source>
</evidence>
<evidence type="ECO:0000256" key="3">
    <source>
        <dbReference type="ARBA" id="ARBA00022723"/>
    </source>
</evidence>
<keyword evidence="9" id="KW-0255">Endonuclease</keyword>
<evidence type="ECO:0000256" key="4">
    <source>
        <dbReference type="ARBA" id="ARBA00022763"/>
    </source>
</evidence>
<dbReference type="GO" id="GO:0008833">
    <property type="term" value="F:deoxyribonuclease IV (phage-T4-induced) activity"/>
    <property type="evidence" value="ECO:0007669"/>
    <property type="project" value="UniProtKB-EC"/>
</dbReference>
<evidence type="ECO:0000313" key="9">
    <source>
        <dbReference type="EMBL" id="VAX26120.1"/>
    </source>
</evidence>
<dbReference type="PANTHER" id="PTHR21445">
    <property type="entry name" value="ENDONUCLEASE IV ENDODEOXYRIBONUCLEASE IV"/>
    <property type="match status" value="1"/>
</dbReference>
<keyword evidence="5 9" id="KW-0378">Hydrolase</keyword>
<dbReference type="CDD" id="cd00019">
    <property type="entry name" value="AP2Ec"/>
    <property type="match status" value="1"/>
</dbReference>
<feature type="domain" description="Xylose isomerase-like TIM barrel" evidence="8">
    <location>
        <begin position="21"/>
        <end position="273"/>
    </location>
</feature>
<accession>A0A3B1CTZ7</accession>
<evidence type="ECO:0000256" key="5">
    <source>
        <dbReference type="ARBA" id="ARBA00022801"/>
    </source>
</evidence>
<name>A0A3B1CTZ7_9ZZZZ</name>
<dbReference type="GO" id="GO:0008270">
    <property type="term" value="F:zinc ion binding"/>
    <property type="evidence" value="ECO:0007669"/>
    <property type="project" value="InterPro"/>
</dbReference>
<dbReference type="HAMAP" id="MF_00152">
    <property type="entry name" value="Nfo"/>
    <property type="match status" value="1"/>
</dbReference>
<dbReference type="InterPro" id="IPR013022">
    <property type="entry name" value="Xyl_isomerase-like_TIM-brl"/>
</dbReference>
<dbReference type="InterPro" id="IPR036237">
    <property type="entry name" value="Xyl_isomerase-like_sf"/>
</dbReference>
<dbReference type="NCBIfam" id="TIGR00587">
    <property type="entry name" value="nfo"/>
    <property type="match status" value="1"/>
</dbReference>
<dbReference type="GO" id="GO:0008081">
    <property type="term" value="F:phosphoric diester hydrolase activity"/>
    <property type="evidence" value="ECO:0007669"/>
    <property type="project" value="TreeGrafter"/>
</dbReference>
<comment type="similarity">
    <text evidence="2">Belongs to the AP endonuclease 2 family.</text>
</comment>
<keyword evidence="3" id="KW-0479">Metal-binding</keyword>
<gene>
    <name evidence="9" type="ORF">MNBD_IGNAVI01-868</name>
</gene>
<comment type="cofactor">
    <cofactor evidence="1">
        <name>Zn(2+)</name>
        <dbReference type="ChEBI" id="CHEBI:29105"/>
    </cofactor>
</comment>
<dbReference type="GO" id="GO:0003677">
    <property type="term" value="F:DNA binding"/>
    <property type="evidence" value="ECO:0007669"/>
    <property type="project" value="InterPro"/>
</dbReference>
<keyword evidence="9" id="KW-0540">Nuclease</keyword>
<sequence length="283" mass="31808">MEQLLGAHTSVAGGVSKSVPLAEKLGFTAMQIFTKNNNRWAAKPLEENEVLNFKSLLAKSPIKFVVSHDSYLINLCAKDESNLEKSRESFVDELERCKILGIEYLNFHPGAHGGQGEEEAIKIIAESLNIAHQKTKGFKVSSMLELTAGQGTNLGYRFEHIAKIIELVDESDRMTACIDTAHIFAAGYNIKDETEYDKVIKDFDEIIGLDRLKCFHMNDSKKDLGSRVDRHEHIGKGFIGLEGFRNIMNDPRLTHIPKILETPKGKEQLEDIENLRVLKSLIE</sequence>
<dbReference type="EMBL" id="UOGD01000323">
    <property type="protein sequence ID" value="VAX26120.1"/>
    <property type="molecule type" value="Genomic_DNA"/>
</dbReference>
<proteinExistence type="inferred from homology"/>
<dbReference type="InterPro" id="IPR018246">
    <property type="entry name" value="AP_endonuc_F2_Zn_BS"/>
</dbReference>
<keyword evidence="4" id="KW-0227">DNA damage</keyword>
<keyword evidence="6" id="KW-0862">Zinc</keyword>
<dbReference type="SMART" id="SM00518">
    <property type="entry name" value="AP2Ec"/>
    <property type="match status" value="1"/>
</dbReference>
<dbReference type="PROSITE" id="PS00731">
    <property type="entry name" value="AP_NUCLEASE_F2_3"/>
    <property type="match status" value="1"/>
</dbReference>
<evidence type="ECO:0000256" key="2">
    <source>
        <dbReference type="ARBA" id="ARBA00005340"/>
    </source>
</evidence>
<dbReference type="GO" id="GO:0006284">
    <property type="term" value="P:base-excision repair"/>
    <property type="evidence" value="ECO:0007669"/>
    <property type="project" value="TreeGrafter"/>
</dbReference>
<organism evidence="9">
    <name type="scientific">hydrothermal vent metagenome</name>
    <dbReference type="NCBI Taxonomy" id="652676"/>
    <lineage>
        <taxon>unclassified sequences</taxon>
        <taxon>metagenomes</taxon>
        <taxon>ecological metagenomes</taxon>
    </lineage>
</organism>
<dbReference type="GO" id="GO:0003906">
    <property type="term" value="F:DNA-(apurinic or apyrimidinic site) endonuclease activity"/>
    <property type="evidence" value="ECO:0007669"/>
    <property type="project" value="TreeGrafter"/>
</dbReference>
<reference evidence="9" key="1">
    <citation type="submission" date="2018-06" db="EMBL/GenBank/DDBJ databases">
        <authorList>
            <person name="Zhirakovskaya E."/>
        </authorList>
    </citation>
    <scope>NUCLEOTIDE SEQUENCE</scope>
</reference>
<evidence type="ECO:0000256" key="1">
    <source>
        <dbReference type="ARBA" id="ARBA00001947"/>
    </source>
</evidence>
<dbReference type="FunFam" id="3.20.20.150:FF:000001">
    <property type="entry name" value="Probable endonuclease 4"/>
    <property type="match status" value="1"/>
</dbReference>
<dbReference type="SUPFAM" id="SSF51658">
    <property type="entry name" value="Xylose isomerase-like"/>
    <property type="match status" value="1"/>
</dbReference>
<dbReference type="EC" id="3.1.21.2" evidence="9"/>
<protein>
    <submittedName>
        <fullName evidence="9">Endonuclease IV</fullName>
        <ecNumber evidence="9">3.1.21.2</ecNumber>
    </submittedName>
</protein>
<evidence type="ECO:0000256" key="6">
    <source>
        <dbReference type="ARBA" id="ARBA00022833"/>
    </source>
</evidence>